<evidence type="ECO:0000313" key="9">
    <source>
        <dbReference type="Proteomes" id="UP001408356"/>
    </source>
</evidence>
<reference evidence="8 9" key="1">
    <citation type="journal article" date="2024" name="J. Plant Pathol.">
        <title>Sequence and assembly of the genome of Seiridium unicorne, isolate CBS 538.82, causal agent of cypress canker disease.</title>
        <authorList>
            <person name="Scali E."/>
            <person name="Rocca G.D."/>
            <person name="Danti R."/>
            <person name="Garbelotto M."/>
            <person name="Barberini S."/>
            <person name="Baroncelli R."/>
            <person name="Emiliani G."/>
        </authorList>
    </citation>
    <scope>NUCLEOTIDE SEQUENCE [LARGE SCALE GENOMIC DNA]</scope>
    <source>
        <strain evidence="8 9">BM-138-508</strain>
    </source>
</reference>
<organism evidence="8 9">
    <name type="scientific">Seiridium unicorne</name>
    <dbReference type="NCBI Taxonomy" id="138068"/>
    <lineage>
        <taxon>Eukaryota</taxon>
        <taxon>Fungi</taxon>
        <taxon>Dikarya</taxon>
        <taxon>Ascomycota</taxon>
        <taxon>Pezizomycotina</taxon>
        <taxon>Sordariomycetes</taxon>
        <taxon>Xylariomycetidae</taxon>
        <taxon>Amphisphaeriales</taxon>
        <taxon>Sporocadaceae</taxon>
        <taxon>Seiridium</taxon>
    </lineage>
</organism>
<dbReference type="PANTHER" id="PTHR31001">
    <property type="entry name" value="UNCHARACTERIZED TRANSCRIPTIONAL REGULATORY PROTEIN"/>
    <property type="match status" value="1"/>
</dbReference>
<accession>A0ABR2UN80</accession>
<dbReference type="PRINTS" id="PR00420">
    <property type="entry name" value="RNGMNOXGNASE"/>
</dbReference>
<evidence type="ECO:0000259" key="7">
    <source>
        <dbReference type="SMART" id="SM00906"/>
    </source>
</evidence>
<dbReference type="PANTHER" id="PTHR31001:SF74">
    <property type="entry name" value="ZN(II)2CYS6 TRANSCRIPTION FACTOR (EUROFUNG)"/>
    <property type="match status" value="1"/>
</dbReference>
<evidence type="ECO:0000256" key="4">
    <source>
        <dbReference type="ARBA" id="ARBA00022827"/>
    </source>
</evidence>
<proteinExistence type="predicted"/>
<dbReference type="InterPro" id="IPR002938">
    <property type="entry name" value="FAD-bd"/>
</dbReference>
<dbReference type="InterPro" id="IPR007219">
    <property type="entry name" value="XnlR_reg_dom"/>
</dbReference>
<comment type="caution">
    <text evidence="8">The sequence shown here is derived from an EMBL/GenBank/DDBJ whole genome shotgun (WGS) entry which is preliminary data.</text>
</comment>
<dbReference type="Proteomes" id="UP001408356">
    <property type="component" value="Unassembled WGS sequence"/>
</dbReference>
<evidence type="ECO:0000256" key="2">
    <source>
        <dbReference type="ARBA" id="ARBA00005179"/>
    </source>
</evidence>
<dbReference type="Pfam" id="PF04082">
    <property type="entry name" value="Fungal_trans"/>
    <property type="match status" value="1"/>
</dbReference>
<dbReference type="Pfam" id="PF01494">
    <property type="entry name" value="FAD_binding_3"/>
    <property type="match status" value="1"/>
</dbReference>
<evidence type="ECO:0000256" key="1">
    <source>
        <dbReference type="ARBA" id="ARBA00004123"/>
    </source>
</evidence>
<dbReference type="InterPro" id="IPR036188">
    <property type="entry name" value="FAD/NAD-bd_sf"/>
</dbReference>
<gene>
    <name evidence="8" type="ORF">SUNI508_10229</name>
</gene>
<evidence type="ECO:0000256" key="6">
    <source>
        <dbReference type="ARBA" id="ARBA00023242"/>
    </source>
</evidence>
<evidence type="ECO:0000313" key="8">
    <source>
        <dbReference type="EMBL" id="KAK9415751.1"/>
    </source>
</evidence>
<sequence>MGAGPCGLSAAIALSKISTTEDPIHVTVVEVRPELKTIGGTLNMTPLAMRYLDHLGAGEVLRRDAIDLNDGLDCVSLRTGRRIGNIWGGIGSIRTIRHNLVASLLHTITENHVEKDGTTLQGDILLGCDGIHSGVRRSWVEPERKKSFTGRVIAMGFESAGVVQPMLLFNGEPAVRDTTVITSPHGMLLISKYEPTRRKTYFAHTMYMEEPKGNARDGWEALGVDKDAVRSEVVHCFDDGRVKGIQEAVATCQDWHLWPIYILPGEGRWYRNKVLLLGDAAHAMPPQGESTGLAIEDGVLIARVLERRKSRTVEQLFADFVSVRKPVVDKYYSDSVWAMENGFQRASWWKSIIIEWGIWLYLIVKRWRQDDHFSHDKSGCGISCSYLDVIPNGPPSYHLLAPSPTTQPAIRDNHEVQVTPSTSIHLSPCQPLVVFSTSSSSNPPEGLDLGDCGSGHKARSHWTSILNDLEELKDNTFVPGGGILDAVPVGRSQTALPPPVLLLQGCRHASDEELLAALPSRANADRLVAYYFAATEFSLCILHKDEFKKQYNKFWESPSSIPVSWLALLFSVLCLSLQFQNPSIRLPLAPGSTNVTETRLLTVIQQYRKKTVQSLVLARYGKGGPFVVEAMLHYLMSETSLRRDSDMEIWIVLGILVQIAIRMGYHRDPCNFASLSTFQGEMRRRMWSTLYQADMSVSTQLGLPRIIKSAISDTLQPRNLCDSDFNASSEALPTSRSDREVTPTLLLASKHRIMSIFSNISDLITDVQPSSYSRALEIDTRLNDAFASIPEPCKHRSLSLSITDPPTLIFQVSEQVHSAVQGRKATQLMDVLPPTLSE</sequence>
<keyword evidence="5" id="KW-0560">Oxidoreductase</keyword>
<dbReference type="SUPFAM" id="SSF51905">
    <property type="entry name" value="FAD/NAD(P)-binding domain"/>
    <property type="match status" value="1"/>
</dbReference>
<comment type="subcellular location">
    <subcellularLocation>
        <location evidence="1">Nucleus</location>
    </subcellularLocation>
</comment>
<evidence type="ECO:0000256" key="5">
    <source>
        <dbReference type="ARBA" id="ARBA00023002"/>
    </source>
</evidence>
<dbReference type="SMART" id="SM00906">
    <property type="entry name" value="Fungal_trans"/>
    <property type="match status" value="1"/>
</dbReference>
<dbReference type="CDD" id="cd12148">
    <property type="entry name" value="fungal_TF_MHR"/>
    <property type="match status" value="1"/>
</dbReference>
<comment type="pathway">
    <text evidence="2">Secondary metabolite biosynthesis.</text>
</comment>
<protein>
    <recommendedName>
        <fullName evidence="7">Xylanolytic transcriptional activator regulatory domain-containing protein</fullName>
    </recommendedName>
</protein>
<feature type="domain" description="Xylanolytic transcriptional activator regulatory" evidence="7">
    <location>
        <begin position="649"/>
        <end position="723"/>
    </location>
</feature>
<evidence type="ECO:0000256" key="3">
    <source>
        <dbReference type="ARBA" id="ARBA00022630"/>
    </source>
</evidence>
<dbReference type="EMBL" id="JARVKF010000413">
    <property type="protein sequence ID" value="KAK9415751.1"/>
    <property type="molecule type" value="Genomic_DNA"/>
</dbReference>
<keyword evidence="9" id="KW-1185">Reference proteome</keyword>
<keyword evidence="4" id="KW-0274">FAD</keyword>
<keyword evidence="6" id="KW-0539">Nucleus</keyword>
<keyword evidence="3" id="KW-0285">Flavoprotein</keyword>
<name>A0ABR2UN80_9PEZI</name>
<dbReference type="InterPro" id="IPR050613">
    <property type="entry name" value="Sec_Metabolite_Reg"/>
</dbReference>
<dbReference type="Gene3D" id="3.50.50.60">
    <property type="entry name" value="FAD/NAD(P)-binding domain"/>
    <property type="match status" value="1"/>
</dbReference>